<proteinExistence type="predicted"/>
<dbReference type="Proteomes" id="UP000178323">
    <property type="component" value="Unassembled WGS sequence"/>
</dbReference>
<organism evidence="1 2">
    <name type="scientific">Candidatus Falkowbacteria bacterium RBG_13_39_14</name>
    <dbReference type="NCBI Taxonomy" id="1797985"/>
    <lineage>
        <taxon>Bacteria</taxon>
        <taxon>Candidatus Falkowiibacteriota</taxon>
    </lineage>
</organism>
<sequence>MASFRVPLADHDTKNFGVMAGRGIPWRERWTRYSALIQGIPRRFAPRDDASTRCVMRVAYFIVQEFEYFGYNKPYLARRFNSSRNFCGTVEPEIAL</sequence>
<dbReference type="EMBL" id="MFFS01000092">
    <property type="protein sequence ID" value="OGF20371.1"/>
    <property type="molecule type" value="Genomic_DNA"/>
</dbReference>
<evidence type="ECO:0000313" key="1">
    <source>
        <dbReference type="EMBL" id="OGF20371.1"/>
    </source>
</evidence>
<comment type="caution">
    <text evidence="1">The sequence shown here is derived from an EMBL/GenBank/DDBJ whole genome shotgun (WGS) entry which is preliminary data.</text>
</comment>
<dbReference type="AlphaFoldDB" id="A0A1F5S261"/>
<evidence type="ECO:0000313" key="2">
    <source>
        <dbReference type="Proteomes" id="UP000178323"/>
    </source>
</evidence>
<protein>
    <submittedName>
        <fullName evidence="1">Uncharacterized protein</fullName>
    </submittedName>
</protein>
<reference evidence="1 2" key="1">
    <citation type="journal article" date="2016" name="Nat. Commun.">
        <title>Thousands of microbial genomes shed light on interconnected biogeochemical processes in an aquifer system.</title>
        <authorList>
            <person name="Anantharaman K."/>
            <person name="Brown C.T."/>
            <person name="Hug L.A."/>
            <person name="Sharon I."/>
            <person name="Castelle C.J."/>
            <person name="Probst A.J."/>
            <person name="Thomas B.C."/>
            <person name="Singh A."/>
            <person name="Wilkins M.J."/>
            <person name="Karaoz U."/>
            <person name="Brodie E.L."/>
            <person name="Williams K.H."/>
            <person name="Hubbard S.S."/>
            <person name="Banfield J.F."/>
        </authorList>
    </citation>
    <scope>NUCLEOTIDE SEQUENCE [LARGE SCALE GENOMIC DNA]</scope>
</reference>
<dbReference type="STRING" id="1797985.A2Y83_05395"/>
<accession>A0A1F5S261</accession>
<name>A0A1F5S261_9BACT</name>
<gene>
    <name evidence="1" type="ORF">A2Y83_05395</name>
</gene>